<evidence type="ECO:0000256" key="4">
    <source>
        <dbReference type="ARBA" id="ARBA00022695"/>
    </source>
</evidence>
<evidence type="ECO:0000256" key="3">
    <source>
        <dbReference type="ARBA" id="ARBA00022679"/>
    </source>
</evidence>
<dbReference type="Proteomes" id="UP000311008">
    <property type="component" value="Chromosome"/>
</dbReference>
<evidence type="ECO:0000256" key="5">
    <source>
        <dbReference type="ARBA" id="ARBA00023015"/>
    </source>
</evidence>
<evidence type="ECO:0000256" key="1">
    <source>
        <dbReference type="ARBA" id="ARBA00008798"/>
    </source>
</evidence>
<keyword evidence="8 9" id="KW-0804">Transcription</keyword>
<dbReference type="InterPro" id="IPR007634">
    <property type="entry name" value="RNA_pol_sigma_54_DNA-bd"/>
</dbReference>
<dbReference type="Gene3D" id="1.10.10.60">
    <property type="entry name" value="Homeodomain-like"/>
    <property type="match status" value="1"/>
</dbReference>
<dbReference type="PANTHER" id="PTHR32248">
    <property type="entry name" value="RNA POLYMERASE SIGMA-54 FACTOR"/>
    <property type="match status" value="1"/>
</dbReference>
<keyword evidence="7 9" id="KW-0238">DNA-binding</keyword>
<dbReference type="Pfam" id="PF04963">
    <property type="entry name" value="Sigma54_CBD"/>
    <property type="match status" value="1"/>
</dbReference>
<keyword evidence="2 9" id="KW-0240">DNA-directed RNA polymerase</keyword>
<keyword evidence="4 9" id="KW-0548">Nucleotidyltransferase</keyword>
<dbReference type="OrthoDB" id="9814402at2"/>
<dbReference type="NCBIfam" id="NF004595">
    <property type="entry name" value="PRK05932.1-2"/>
    <property type="match status" value="1"/>
</dbReference>
<feature type="domain" description="RNA polymerase sigma factor 54 core-binding" evidence="12">
    <location>
        <begin position="147"/>
        <end position="339"/>
    </location>
</feature>
<dbReference type="NCBIfam" id="TIGR02395">
    <property type="entry name" value="rpoN_sigma"/>
    <property type="match status" value="1"/>
</dbReference>
<dbReference type="PANTHER" id="PTHR32248:SF4">
    <property type="entry name" value="RNA POLYMERASE SIGMA-54 FACTOR"/>
    <property type="match status" value="1"/>
</dbReference>
<keyword evidence="5 9" id="KW-0805">Transcription regulation</keyword>
<dbReference type="Pfam" id="PF04552">
    <property type="entry name" value="Sigma54_DBD"/>
    <property type="match status" value="1"/>
</dbReference>
<dbReference type="GO" id="GO:0016779">
    <property type="term" value="F:nucleotidyltransferase activity"/>
    <property type="evidence" value="ECO:0007669"/>
    <property type="project" value="UniProtKB-KW"/>
</dbReference>
<evidence type="ECO:0000256" key="6">
    <source>
        <dbReference type="ARBA" id="ARBA00023082"/>
    </source>
</evidence>
<feature type="domain" description="RNA polymerase sigma factor 54 DNA-binding" evidence="11">
    <location>
        <begin position="352"/>
        <end position="509"/>
    </location>
</feature>
<sequence>MKQNLQLRISQNLALTPQLQQSIRLLQLSTLELNQELETILQENPLLEMADGEEGEFEDHSPTATATAESEVEDASSFDVATQKELTPPAESLREELTGNDGEQPNLNEEFTPPEFADDYEEFGSASNWDEAGRNHQDDEDGDFSRQDASNISLREHLISQIQLAHLSKRDMDLVKFLLDSINDDGYLEQDLQEIVDLLPPELEVELLELETALKLIQNLDPIGVGARDLRECILLQLQVLPADTPYLRTAMAIAKDFLPLLANKDFVKLRKALTCDEVVLKGAQQLIRQQNPKPGSEFATFSHDHFIQHDVVVKKIKGIWMASLNDGVIPKLRINQLYADILKRNRESSGQYLQSQMQEAKWMIKNIQQRFSTILRVSQAIVDRQRNFFEHGEIAMRPLVLREIAEELDLHESTVSRVTTHKYMLTPRGVFELKYFFGSSVATDAGGSCSATAIRALIKQMVAEENVKKPLSDNQITDTLAQQGIVVARRTIAKYRESLNIPPANLRKSL</sequence>
<keyword evidence="3 9" id="KW-0808">Transferase</keyword>
<name>A0A5B8CUZ5_9PROT</name>
<dbReference type="RefSeq" id="WP_140004403.1">
    <property type="nucleotide sequence ID" value="NZ_CP040946.1"/>
</dbReference>
<dbReference type="InterPro" id="IPR038709">
    <property type="entry name" value="RpoN_core-bd_sf"/>
</dbReference>
<dbReference type="NCBIfam" id="NF009118">
    <property type="entry name" value="PRK12469.1"/>
    <property type="match status" value="1"/>
</dbReference>
<protein>
    <recommendedName>
        <fullName evidence="9">RNA polymerase sigma-54 factor</fullName>
    </recommendedName>
</protein>
<dbReference type="PROSITE" id="PS00717">
    <property type="entry name" value="SIGMA54_1"/>
    <property type="match status" value="1"/>
</dbReference>
<evidence type="ECO:0000256" key="8">
    <source>
        <dbReference type="ARBA" id="ARBA00023163"/>
    </source>
</evidence>
<accession>A0A5B8CUZ5</accession>
<evidence type="ECO:0000256" key="10">
    <source>
        <dbReference type="SAM" id="MobiDB-lite"/>
    </source>
</evidence>
<dbReference type="EMBL" id="CP040946">
    <property type="protein sequence ID" value="QDC45079.1"/>
    <property type="molecule type" value="Genomic_DNA"/>
</dbReference>
<comment type="similarity">
    <text evidence="1 9">Belongs to the sigma-54 factor family.</text>
</comment>
<feature type="region of interest" description="Disordered" evidence="10">
    <location>
        <begin position="72"/>
        <end position="146"/>
    </location>
</feature>
<reference evidence="14" key="1">
    <citation type="journal article" date="2019" name="ISME J.">
        <title>Evolution in action: habitat transition from sediment to the pelagial leads to genome streamlining in Methylophilaceae.</title>
        <authorList>
            <person name="Salcher M."/>
            <person name="Schaefle D."/>
            <person name="Kaspar M."/>
            <person name="Neuenschwander S.M."/>
            <person name="Ghai R."/>
        </authorList>
    </citation>
    <scope>NUCLEOTIDE SEQUENCE [LARGE SCALE GENOMIC DNA]</scope>
    <source>
        <strain evidence="14">MMS-M-51</strain>
    </source>
</reference>
<dbReference type="Gene3D" id="1.10.10.1330">
    <property type="entry name" value="RNA polymerase sigma-54 factor, core-binding domain"/>
    <property type="match status" value="1"/>
</dbReference>
<dbReference type="GO" id="GO:0003677">
    <property type="term" value="F:DNA binding"/>
    <property type="evidence" value="ECO:0007669"/>
    <property type="project" value="UniProtKB-KW"/>
</dbReference>
<dbReference type="KEGG" id="mmec:FIU01_11475"/>
<dbReference type="InterPro" id="IPR000394">
    <property type="entry name" value="RNA_pol_sigma_54"/>
</dbReference>
<dbReference type="Pfam" id="PF00309">
    <property type="entry name" value="Sigma54_AID"/>
    <property type="match status" value="1"/>
</dbReference>
<proteinExistence type="inferred from homology"/>
<evidence type="ECO:0000259" key="11">
    <source>
        <dbReference type="Pfam" id="PF04552"/>
    </source>
</evidence>
<evidence type="ECO:0000259" key="12">
    <source>
        <dbReference type="Pfam" id="PF04963"/>
    </source>
</evidence>
<evidence type="ECO:0000256" key="9">
    <source>
        <dbReference type="PIRNR" id="PIRNR000774"/>
    </source>
</evidence>
<comment type="function">
    <text evidence="9">Sigma factors are initiation factors that promote the attachment of RNA polymerase to specific initiation sites and are then released.</text>
</comment>
<dbReference type="PRINTS" id="PR00045">
    <property type="entry name" value="SIGMA54FCT"/>
</dbReference>
<dbReference type="GO" id="GO:0006352">
    <property type="term" value="P:DNA-templated transcription initiation"/>
    <property type="evidence" value="ECO:0007669"/>
    <property type="project" value="InterPro"/>
</dbReference>
<gene>
    <name evidence="13" type="ORF">FIU01_11475</name>
</gene>
<dbReference type="GO" id="GO:0000428">
    <property type="term" value="C:DNA-directed RNA polymerase complex"/>
    <property type="evidence" value="ECO:0007669"/>
    <property type="project" value="UniProtKB-KW"/>
</dbReference>
<evidence type="ECO:0000256" key="2">
    <source>
        <dbReference type="ARBA" id="ARBA00022478"/>
    </source>
</evidence>
<keyword evidence="14" id="KW-1185">Reference proteome</keyword>
<evidence type="ECO:0000313" key="14">
    <source>
        <dbReference type="Proteomes" id="UP000311008"/>
    </source>
</evidence>
<organism evidence="13 14">
    <name type="scientific">Methylophilus medardicus</name>
    <dbReference type="NCBI Taxonomy" id="2588534"/>
    <lineage>
        <taxon>Bacteria</taxon>
        <taxon>Pseudomonadati</taxon>
        <taxon>Pseudomonadota</taxon>
        <taxon>Betaproteobacteria</taxon>
        <taxon>Nitrosomonadales</taxon>
        <taxon>Methylophilaceae</taxon>
        <taxon>Methylophilus</taxon>
    </lineage>
</organism>
<dbReference type="GO" id="GO:0016987">
    <property type="term" value="F:sigma factor activity"/>
    <property type="evidence" value="ECO:0007669"/>
    <property type="project" value="UniProtKB-KW"/>
</dbReference>
<dbReference type="PROSITE" id="PS00718">
    <property type="entry name" value="SIGMA54_2"/>
    <property type="match status" value="1"/>
</dbReference>
<keyword evidence="6 9" id="KW-0731">Sigma factor</keyword>
<dbReference type="PROSITE" id="PS50044">
    <property type="entry name" value="SIGMA54_3"/>
    <property type="match status" value="1"/>
</dbReference>
<dbReference type="AlphaFoldDB" id="A0A5B8CUZ5"/>
<dbReference type="PIRSF" id="PIRSF000774">
    <property type="entry name" value="RpoN"/>
    <property type="match status" value="1"/>
</dbReference>
<evidence type="ECO:0000313" key="13">
    <source>
        <dbReference type="EMBL" id="QDC45079.1"/>
    </source>
</evidence>
<dbReference type="InterPro" id="IPR007046">
    <property type="entry name" value="RNA_pol_sigma_54_core-bd"/>
</dbReference>
<dbReference type="GO" id="GO:0001216">
    <property type="term" value="F:DNA-binding transcription activator activity"/>
    <property type="evidence" value="ECO:0007669"/>
    <property type="project" value="InterPro"/>
</dbReference>
<dbReference type="NCBIfam" id="NF004598">
    <property type="entry name" value="PRK05932.1-5"/>
    <property type="match status" value="1"/>
</dbReference>
<evidence type="ECO:0000256" key="7">
    <source>
        <dbReference type="ARBA" id="ARBA00023125"/>
    </source>
</evidence>